<gene>
    <name evidence="7" type="ORF">MU846_04280</name>
</gene>
<evidence type="ECO:0000313" key="8">
    <source>
        <dbReference type="Proteomes" id="UP001165524"/>
    </source>
</evidence>
<protein>
    <submittedName>
        <fullName evidence="7">H-NS histone family protein</fullName>
    </submittedName>
</protein>
<dbReference type="PANTHER" id="PTHR38097:SF2">
    <property type="entry name" value="DNA-BINDING PROTEIN STPA"/>
    <property type="match status" value="1"/>
</dbReference>
<dbReference type="Proteomes" id="UP001165524">
    <property type="component" value="Unassembled WGS sequence"/>
</dbReference>
<evidence type="ECO:0000256" key="1">
    <source>
        <dbReference type="ARBA" id="ARBA00004453"/>
    </source>
</evidence>
<dbReference type="Pfam" id="PF00816">
    <property type="entry name" value="Histone_HNS"/>
    <property type="match status" value="1"/>
</dbReference>
<comment type="caution">
    <text evidence="7">The sequence shown here is derived from an EMBL/GenBank/DDBJ whole genome shotgun (WGS) entry which is preliminary data.</text>
</comment>
<evidence type="ECO:0000256" key="4">
    <source>
        <dbReference type="ARBA" id="ARBA00023125"/>
    </source>
</evidence>
<dbReference type="SMART" id="SM00528">
    <property type="entry name" value="HNS"/>
    <property type="match status" value="1"/>
</dbReference>
<organism evidence="7 8">
    <name type="scientific">Alcanivorax quisquiliarum</name>
    <dbReference type="NCBI Taxonomy" id="2933565"/>
    <lineage>
        <taxon>Bacteria</taxon>
        <taxon>Pseudomonadati</taxon>
        <taxon>Pseudomonadota</taxon>
        <taxon>Gammaproteobacteria</taxon>
        <taxon>Oceanospirillales</taxon>
        <taxon>Alcanivoracaceae</taxon>
        <taxon>Alcanivorax</taxon>
    </lineage>
</organism>
<dbReference type="Gene3D" id="4.10.430.10">
    <property type="entry name" value="Histone-like protein H-NS, C-terminal domain"/>
    <property type="match status" value="1"/>
</dbReference>
<dbReference type="InterPro" id="IPR037150">
    <property type="entry name" value="H-NS_C_dom_sf"/>
</dbReference>
<dbReference type="InterPro" id="IPR027444">
    <property type="entry name" value="H-NS_C_dom"/>
</dbReference>
<accession>A0ABT0E508</accession>
<evidence type="ECO:0000256" key="2">
    <source>
        <dbReference type="ARBA" id="ARBA00010610"/>
    </source>
</evidence>
<evidence type="ECO:0000256" key="3">
    <source>
        <dbReference type="ARBA" id="ARBA00022490"/>
    </source>
</evidence>
<name>A0ABT0E508_9GAMM</name>
<dbReference type="RefSeq" id="WP_246948795.1">
    <property type="nucleotide sequence ID" value="NZ_JALKII010000002.1"/>
</dbReference>
<dbReference type="PANTHER" id="PTHR38097">
    <property type="match status" value="1"/>
</dbReference>
<reference evidence="7" key="1">
    <citation type="submission" date="2022-04" db="EMBL/GenBank/DDBJ databases">
        <title>Alcanivorax sp. CY1518 draft genome sequence.</title>
        <authorList>
            <person name="Zhao G."/>
            <person name="An M."/>
        </authorList>
    </citation>
    <scope>NUCLEOTIDE SEQUENCE</scope>
    <source>
        <strain evidence="7">CY1518</strain>
    </source>
</reference>
<evidence type="ECO:0000313" key="7">
    <source>
        <dbReference type="EMBL" id="MCK0536918.1"/>
    </source>
</evidence>
<keyword evidence="4" id="KW-0238">DNA-binding</keyword>
<sequence length="107" mass="11802">MNINLAPLSIAELEQLIADANTLIEKKKNESIRNAKAEVERIAKEAGVTIEELMGITKPGAKAVRRPAAIKFRHPDDASLTWSGRGKRPNWLQAELAKGKQIEDFAV</sequence>
<keyword evidence="5" id="KW-0175">Coiled coil</keyword>
<dbReference type="SUPFAM" id="SSF81273">
    <property type="entry name" value="H-NS histone-like proteins"/>
    <property type="match status" value="1"/>
</dbReference>
<feature type="coiled-coil region" evidence="5">
    <location>
        <begin position="10"/>
        <end position="45"/>
    </location>
</feature>
<evidence type="ECO:0000256" key="5">
    <source>
        <dbReference type="SAM" id="Coils"/>
    </source>
</evidence>
<feature type="domain" description="DNA-binding protein H-NS-like C-terminal" evidence="6">
    <location>
        <begin position="62"/>
        <end position="107"/>
    </location>
</feature>
<dbReference type="EMBL" id="JALKII010000002">
    <property type="protein sequence ID" value="MCK0536918.1"/>
    <property type="molecule type" value="Genomic_DNA"/>
</dbReference>
<keyword evidence="3" id="KW-0963">Cytoplasm</keyword>
<comment type="similarity">
    <text evidence="2">Belongs to the histone-like protein H-NS family.</text>
</comment>
<comment type="subcellular location">
    <subcellularLocation>
        <location evidence="1">Cytoplasm</location>
        <location evidence="1">Nucleoid</location>
    </subcellularLocation>
</comment>
<keyword evidence="8" id="KW-1185">Reference proteome</keyword>
<evidence type="ECO:0000259" key="6">
    <source>
        <dbReference type="SMART" id="SM00528"/>
    </source>
</evidence>
<proteinExistence type="inferred from homology"/>